<feature type="compositionally biased region" description="Basic and acidic residues" evidence="5">
    <location>
        <begin position="11"/>
        <end position="31"/>
    </location>
</feature>
<protein>
    <recommendedName>
        <fullName evidence="4">Pseudouridine synthase</fullName>
        <ecNumber evidence="4">5.4.99.-</ecNumber>
    </recommendedName>
</protein>
<dbReference type="FunFam" id="3.10.290.10:FF:000003">
    <property type="entry name" value="Pseudouridine synthase"/>
    <property type="match status" value="1"/>
</dbReference>
<dbReference type="GO" id="GO:0000455">
    <property type="term" value="P:enzyme-directed rRNA pseudouridine synthesis"/>
    <property type="evidence" value="ECO:0007669"/>
    <property type="project" value="UniProtKB-ARBA"/>
</dbReference>
<comment type="similarity">
    <text evidence="1 4">Belongs to the pseudouridine synthase RsuA family.</text>
</comment>
<dbReference type="PROSITE" id="PS01149">
    <property type="entry name" value="PSI_RSU"/>
    <property type="match status" value="1"/>
</dbReference>
<feature type="compositionally biased region" description="Basic and acidic residues" evidence="5">
    <location>
        <begin position="54"/>
        <end position="114"/>
    </location>
</feature>
<dbReference type="Gene3D" id="3.30.70.580">
    <property type="entry name" value="Pseudouridine synthase I, catalytic domain, N-terminal subdomain"/>
    <property type="match status" value="1"/>
</dbReference>
<dbReference type="PANTHER" id="PTHR47683:SF2">
    <property type="entry name" value="RNA-BINDING S4 DOMAIN-CONTAINING PROTEIN"/>
    <property type="match status" value="1"/>
</dbReference>
<organism evidence="7 8">
    <name type="scientific">Candidatus Cryptobacteroides merdigallinarum</name>
    <dbReference type="NCBI Taxonomy" id="2840770"/>
    <lineage>
        <taxon>Bacteria</taxon>
        <taxon>Pseudomonadati</taxon>
        <taxon>Bacteroidota</taxon>
        <taxon>Bacteroidia</taxon>
        <taxon>Bacteroidales</taxon>
        <taxon>Candidatus Cryptobacteroides</taxon>
    </lineage>
</organism>
<dbReference type="PROSITE" id="PS50889">
    <property type="entry name" value="S4"/>
    <property type="match status" value="1"/>
</dbReference>
<dbReference type="InterPro" id="IPR042092">
    <property type="entry name" value="PsdUridine_s_RsuA/RluB/E/F_cat"/>
</dbReference>
<dbReference type="GO" id="GO:0003723">
    <property type="term" value="F:RNA binding"/>
    <property type="evidence" value="ECO:0007669"/>
    <property type="project" value="UniProtKB-KW"/>
</dbReference>
<dbReference type="InterPro" id="IPR002942">
    <property type="entry name" value="S4_RNA-bd"/>
</dbReference>
<dbReference type="InterPro" id="IPR050343">
    <property type="entry name" value="RsuA_PseudoU_synthase"/>
</dbReference>
<dbReference type="Pfam" id="PF01479">
    <property type="entry name" value="S4"/>
    <property type="match status" value="1"/>
</dbReference>
<gene>
    <name evidence="7" type="ORF">IAC29_08380</name>
</gene>
<reference evidence="7" key="1">
    <citation type="submission" date="2020-10" db="EMBL/GenBank/DDBJ databases">
        <authorList>
            <person name="Gilroy R."/>
        </authorList>
    </citation>
    <scope>NUCLEOTIDE SEQUENCE</scope>
    <source>
        <strain evidence="7">20514</strain>
    </source>
</reference>
<dbReference type="InterPro" id="IPR020103">
    <property type="entry name" value="PsdUridine_synth_cat_dom_sf"/>
</dbReference>
<dbReference type="Pfam" id="PF00849">
    <property type="entry name" value="PseudoU_synth_2"/>
    <property type="match status" value="1"/>
</dbReference>
<dbReference type="SUPFAM" id="SSF55174">
    <property type="entry name" value="Alpha-L RNA-binding motif"/>
    <property type="match status" value="1"/>
</dbReference>
<accession>A0A9D9EJI1</accession>
<dbReference type="Gene3D" id="3.30.70.1560">
    <property type="entry name" value="Alpha-L RNA-binding motif"/>
    <property type="match status" value="1"/>
</dbReference>
<dbReference type="InterPro" id="IPR036986">
    <property type="entry name" value="S4_RNA-bd_sf"/>
</dbReference>
<keyword evidence="3" id="KW-0694">RNA-binding</keyword>
<dbReference type="Proteomes" id="UP000810252">
    <property type="component" value="Unassembled WGS sequence"/>
</dbReference>
<evidence type="ECO:0000256" key="4">
    <source>
        <dbReference type="RuleBase" id="RU003887"/>
    </source>
</evidence>
<sequence length="498" mass="56667">MENSNNGGFVRENEGRREYGDKGFGNEETRIPSKPKRPRIGRSQPSVERLYSSNDERRFIPSGERRSYSGNSERRNSRDYESRGYGDRGFDSRREYGSGREYGSRDFGERRNPEGRGGYGYGERRSYGSDHGGQYGPRREYGSRDFGERRSYGDSGDRRRNQYGDRRPYNAGGGYQDGGYPDSGERRFYQQEDGERRPYGNRRGTAPGRRPAGRKPQAGKQQFRPKVSTAPSGINKMIDRKRKQAEEAMSDFDYTPVPVKDEVRLNKFISNSGICSRREADNFILAGVVTVNGQVVTELGTKISSSKDEVRFNGEKLKGEKKVYIVMNKPKGFVTTTSDPHAEKTVMELLKSCKSRVFSVGRLDKNTTGVLMFTNDGELAEKLTHPSYNKKKIYQVSLNTELKQEDFERILSGITLSDGDIAADELEYIDDSDHRKIGIEIHSGKNRIVRRIFESLGYEVKGLDRVYFAGLTKKGLKKGQWRYLSEGEVNILKMGSYQ</sequence>
<feature type="compositionally biased region" description="Basic and acidic residues" evidence="5">
    <location>
        <begin position="183"/>
        <end position="198"/>
    </location>
</feature>
<reference evidence="7" key="2">
    <citation type="journal article" date="2021" name="PeerJ">
        <title>Extensive microbial diversity within the chicken gut microbiome revealed by metagenomics and culture.</title>
        <authorList>
            <person name="Gilroy R."/>
            <person name="Ravi A."/>
            <person name="Getino M."/>
            <person name="Pursley I."/>
            <person name="Horton D.L."/>
            <person name="Alikhan N.F."/>
            <person name="Baker D."/>
            <person name="Gharbi K."/>
            <person name="Hall N."/>
            <person name="Watson M."/>
            <person name="Adriaenssens E.M."/>
            <person name="Foster-Nyarko E."/>
            <person name="Jarju S."/>
            <person name="Secka A."/>
            <person name="Antonio M."/>
            <person name="Oren A."/>
            <person name="Chaudhuri R.R."/>
            <person name="La Ragione R."/>
            <person name="Hildebrand F."/>
            <person name="Pallen M.J."/>
        </authorList>
    </citation>
    <scope>NUCLEOTIDE SEQUENCE</scope>
    <source>
        <strain evidence="7">20514</strain>
    </source>
</reference>
<dbReference type="SUPFAM" id="SSF55120">
    <property type="entry name" value="Pseudouridine synthase"/>
    <property type="match status" value="1"/>
</dbReference>
<name>A0A9D9EJI1_9BACT</name>
<dbReference type="EC" id="5.4.99.-" evidence="4"/>
<evidence type="ECO:0000256" key="1">
    <source>
        <dbReference type="ARBA" id="ARBA00008348"/>
    </source>
</evidence>
<dbReference type="NCBIfam" id="TIGR00093">
    <property type="entry name" value="pseudouridine synthase"/>
    <property type="match status" value="1"/>
</dbReference>
<feature type="compositionally biased region" description="Basic and acidic residues" evidence="5">
    <location>
        <begin position="137"/>
        <end position="168"/>
    </location>
</feature>
<dbReference type="PANTHER" id="PTHR47683">
    <property type="entry name" value="PSEUDOURIDINE SYNTHASE FAMILY PROTEIN-RELATED"/>
    <property type="match status" value="1"/>
</dbReference>
<dbReference type="InterPro" id="IPR018496">
    <property type="entry name" value="PsdUridine_synth_RsuA/RluB_CS"/>
</dbReference>
<evidence type="ECO:0000256" key="2">
    <source>
        <dbReference type="ARBA" id="ARBA00023235"/>
    </source>
</evidence>
<feature type="region of interest" description="Disordered" evidence="5">
    <location>
        <begin position="1"/>
        <end position="236"/>
    </location>
</feature>
<evidence type="ECO:0000313" key="8">
    <source>
        <dbReference type="Proteomes" id="UP000810252"/>
    </source>
</evidence>
<dbReference type="AlphaFoldDB" id="A0A9D9EJI1"/>
<feature type="domain" description="RNA-binding S4" evidence="6">
    <location>
        <begin position="263"/>
        <end position="325"/>
    </location>
</feature>
<dbReference type="CDD" id="cd02870">
    <property type="entry name" value="PseudoU_synth_RsuA_like"/>
    <property type="match status" value="1"/>
</dbReference>
<comment type="caution">
    <text evidence="7">The sequence shown here is derived from an EMBL/GenBank/DDBJ whole genome shotgun (WGS) entry which is preliminary data.</text>
</comment>
<dbReference type="CDD" id="cd00165">
    <property type="entry name" value="S4"/>
    <property type="match status" value="1"/>
</dbReference>
<dbReference type="InterPro" id="IPR006145">
    <property type="entry name" value="PsdUridine_synth_RsuA/RluA"/>
</dbReference>
<keyword evidence="2 4" id="KW-0413">Isomerase</keyword>
<evidence type="ECO:0000313" key="7">
    <source>
        <dbReference type="EMBL" id="MBO8449271.1"/>
    </source>
</evidence>
<dbReference type="InterPro" id="IPR000748">
    <property type="entry name" value="PsdUridine_synth_RsuA/RluB/E/F"/>
</dbReference>
<evidence type="ECO:0000256" key="3">
    <source>
        <dbReference type="PROSITE-ProRule" id="PRU00182"/>
    </source>
</evidence>
<evidence type="ECO:0000259" key="6">
    <source>
        <dbReference type="SMART" id="SM00363"/>
    </source>
</evidence>
<dbReference type="InterPro" id="IPR020094">
    <property type="entry name" value="TruA/RsuA/RluB/E/F_N"/>
</dbReference>
<evidence type="ECO:0000256" key="5">
    <source>
        <dbReference type="SAM" id="MobiDB-lite"/>
    </source>
</evidence>
<proteinExistence type="inferred from homology"/>
<dbReference type="GO" id="GO:0120159">
    <property type="term" value="F:rRNA pseudouridine synthase activity"/>
    <property type="evidence" value="ECO:0007669"/>
    <property type="project" value="UniProtKB-ARBA"/>
</dbReference>
<feature type="compositionally biased region" description="Low complexity" evidence="5">
    <location>
        <begin position="201"/>
        <end position="219"/>
    </location>
</feature>
<dbReference type="Gene3D" id="3.10.290.10">
    <property type="entry name" value="RNA-binding S4 domain"/>
    <property type="match status" value="1"/>
</dbReference>
<dbReference type="SMART" id="SM00363">
    <property type="entry name" value="S4"/>
    <property type="match status" value="1"/>
</dbReference>
<dbReference type="EMBL" id="JADIMQ010000117">
    <property type="protein sequence ID" value="MBO8449271.1"/>
    <property type="molecule type" value="Genomic_DNA"/>
</dbReference>